<gene>
    <name evidence="1" type="ORF">ANN_15921</name>
</gene>
<keyword evidence="2" id="KW-1185">Reference proteome</keyword>
<accession>A0ABQ8SIT7</accession>
<comment type="caution">
    <text evidence="1">The sequence shown here is derived from an EMBL/GenBank/DDBJ whole genome shotgun (WGS) entry which is preliminary data.</text>
</comment>
<dbReference type="Proteomes" id="UP001148838">
    <property type="component" value="Unassembled WGS sequence"/>
</dbReference>
<name>A0ABQ8SIT7_PERAM</name>
<proteinExistence type="predicted"/>
<reference evidence="1 2" key="1">
    <citation type="journal article" date="2022" name="Allergy">
        <title>Genome assembly and annotation of Periplaneta americana reveal a comprehensive cockroach allergen profile.</title>
        <authorList>
            <person name="Wang L."/>
            <person name="Xiong Q."/>
            <person name="Saelim N."/>
            <person name="Wang L."/>
            <person name="Nong W."/>
            <person name="Wan A.T."/>
            <person name="Shi M."/>
            <person name="Liu X."/>
            <person name="Cao Q."/>
            <person name="Hui J.H.L."/>
            <person name="Sookrung N."/>
            <person name="Leung T.F."/>
            <person name="Tungtrongchitr A."/>
            <person name="Tsui S.K.W."/>
        </authorList>
    </citation>
    <scope>NUCLEOTIDE SEQUENCE [LARGE SCALE GENOMIC DNA]</scope>
    <source>
        <strain evidence="1">PWHHKU_190912</strain>
    </source>
</reference>
<evidence type="ECO:0000313" key="1">
    <source>
        <dbReference type="EMBL" id="KAJ4433611.1"/>
    </source>
</evidence>
<sequence>MMEPSGKSGISALKGYSTMLICVATLYLSSSKFCASLFIESSKGEVYEEQCQNLLIPRSGSGLHYEGGQGHKTGEYLGARSRLVSFNRGGSISFRPLCMKHIPMMNAKLKNIFIVAWSLSHNMDVLRLNDLSLDFVELPHAACNPVADVCRREHYGKIMEVIDALNSTDSSAVAAVKSLRSEQLLEDILFIDSNFKIVSKSI</sequence>
<dbReference type="EMBL" id="JAJSOF020000027">
    <property type="protein sequence ID" value="KAJ4433611.1"/>
    <property type="molecule type" value="Genomic_DNA"/>
</dbReference>
<organism evidence="1 2">
    <name type="scientific">Periplaneta americana</name>
    <name type="common">American cockroach</name>
    <name type="synonym">Blatta americana</name>
    <dbReference type="NCBI Taxonomy" id="6978"/>
    <lineage>
        <taxon>Eukaryota</taxon>
        <taxon>Metazoa</taxon>
        <taxon>Ecdysozoa</taxon>
        <taxon>Arthropoda</taxon>
        <taxon>Hexapoda</taxon>
        <taxon>Insecta</taxon>
        <taxon>Pterygota</taxon>
        <taxon>Neoptera</taxon>
        <taxon>Polyneoptera</taxon>
        <taxon>Dictyoptera</taxon>
        <taxon>Blattodea</taxon>
        <taxon>Blattoidea</taxon>
        <taxon>Blattidae</taxon>
        <taxon>Blattinae</taxon>
        <taxon>Periplaneta</taxon>
    </lineage>
</organism>
<protein>
    <submittedName>
        <fullName evidence="1">Uncharacterized protein</fullName>
    </submittedName>
</protein>
<evidence type="ECO:0000313" key="2">
    <source>
        <dbReference type="Proteomes" id="UP001148838"/>
    </source>
</evidence>